<feature type="chain" id="PRO_5025548551" evidence="1">
    <location>
        <begin position="23"/>
        <end position="85"/>
    </location>
</feature>
<evidence type="ECO:0000313" key="3">
    <source>
        <dbReference type="Proteomes" id="UP000476411"/>
    </source>
</evidence>
<keyword evidence="3" id="KW-1185">Reference proteome</keyword>
<evidence type="ECO:0000256" key="1">
    <source>
        <dbReference type="SAM" id="SignalP"/>
    </source>
</evidence>
<dbReference type="RefSeq" id="WP_162330036.1">
    <property type="nucleotide sequence ID" value="NZ_CP048113.1"/>
</dbReference>
<dbReference type="KEGG" id="chih:GWR21_01595"/>
<accession>A0A6B9Z9U9</accession>
<proteinExistence type="predicted"/>
<reference evidence="2 3" key="1">
    <citation type="submission" date="2020-01" db="EMBL/GenBank/DDBJ databases">
        <title>Complete genome sequence of Chitinophaga sp. H33E-04 isolated from quinoa roots.</title>
        <authorList>
            <person name="Weon H.-Y."/>
            <person name="Lee S.A."/>
        </authorList>
    </citation>
    <scope>NUCLEOTIDE SEQUENCE [LARGE SCALE GENOMIC DNA]</scope>
    <source>
        <strain evidence="2 3">H33E-04</strain>
    </source>
</reference>
<dbReference type="Proteomes" id="UP000476411">
    <property type="component" value="Chromosome"/>
</dbReference>
<dbReference type="AlphaFoldDB" id="A0A6B9Z9U9"/>
<evidence type="ECO:0000313" key="2">
    <source>
        <dbReference type="EMBL" id="QHS58331.1"/>
    </source>
</evidence>
<name>A0A6B9Z9U9_9BACT</name>
<keyword evidence="1" id="KW-0732">Signal</keyword>
<sequence>MKRAKFVLAAVAVMAVAGSALAFKSTRLNKVLYFTTAGTTSCTFTRPGFATTTAVPNQLPVTTSLIPLAETPGICTTTTLYYTAP</sequence>
<organism evidence="2 3">
    <name type="scientific">Chitinophaga agri</name>
    <dbReference type="NCBI Taxonomy" id="2703787"/>
    <lineage>
        <taxon>Bacteria</taxon>
        <taxon>Pseudomonadati</taxon>
        <taxon>Bacteroidota</taxon>
        <taxon>Chitinophagia</taxon>
        <taxon>Chitinophagales</taxon>
        <taxon>Chitinophagaceae</taxon>
        <taxon>Chitinophaga</taxon>
    </lineage>
</organism>
<protein>
    <submittedName>
        <fullName evidence="2">Uncharacterized protein</fullName>
    </submittedName>
</protein>
<gene>
    <name evidence="2" type="ORF">GWR21_01595</name>
</gene>
<dbReference type="EMBL" id="CP048113">
    <property type="protein sequence ID" value="QHS58331.1"/>
    <property type="molecule type" value="Genomic_DNA"/>
</dbReference>
<feature type="signal peptide" evidence="1">
    <location>
        <begin position="1"/>
        <end position="22"/>
    </location>
</feature>